<feature type="transmembrane region" description="Helical" evidence="7">
    <location>
        <begin position="64"/>
        <end position="83"/>
    </location>
</feature>
<dbReference type="GO" id="GO:0005886">
    <property type="term" value="C:plasma membrane"/>
    <property type="evidence" value="ECO:0007669"/>
    <property type="project" value="UniProtKB-SubCell"/>
</dbReference>
<protein>
    <submittedName>
        <fullName evidence="10">Type I secretion system permease/ATPase</fullName>
    </submittedName>
</protein>
<dbReference type="RefSeq" id="WP_118151691.1">
    <property type="nucleotide sequence ID" value="NZ_QWEY01000004.1"/>
</dbReference>
<evidence type="ECO:0000256" key="2">
    <source>
        <dbReference type="ARBA" id="ARBA00022692"/>
    </source>
</evidence>
<keyword evidence="3" id="KW-0547">Nucleotide-binding</keyword>
<dbReference type="Pfam" id="PF00005">
    <property type="entry name" value="ABC_tran"/>
    <property type="match status" value="1"/>
</dbReference>
<comment type="subcellular location">
    <subcellularLocation>
        <location evidence="1">Cell membrane</location>
        <topology evidence="1">Multi-pass membrane protein</topology>
    </subcellularLocation>
</comment>
<name>A0A411Z3C3_9RHOB</name>
<keyword evidence="4" id="KW-0067">ATP-binding</keyword>
<dbReference type="InterPro" id="IPR003593">
    <property type="entry name" value="AAA+_ATPase"/>
</dbReference>
<feature type="transmembrane region" description="Helical" evidence="7">
    <location>
        <begin position="28"/>
        <end position="52"/>
    </location>
</feature>
<accession>A0A411Z3C3</accession>
<organism evidence="10 11">
    <name type="scientific">Pseudotabrizicola alkalilacus</name>
    <dbReference type="NCBI Taxonomy" id="2305252"/>
    <lineage>
        <taxon>Bacteria</taxon>
        <taxon>Pseudomonadati</taxon>
        <taxon>Pseudomonadota</taxon>
        <taxon>Alphaproteobacteria</taxon>
        <taxon>Rhodobacterales</taxon>
        <taxon>Paracoccaceae</taxon>
        <taxon>Pseudotabrizicola</taxon>
    </lineage>
</organism>
<proteinExistence type="predicted"/>
<comment type="caution">
    <text evidence="10">The sequence shown here is derived from an EMBL/GenBank/DDBJ whole genome shotgun (WGS) entry which is preliminary data.</text>
</comment>
<dbReference type="GO" id="GO:0015421">
    <property type="term" value="F:ABC-type oligopeptide transporter activity"/>
    <property type="evidence" value="ECO:0007669"/>
    <property type="project" value="TreeGrafter"/>
</dbReference>
<dbReference type="Gene3D" id="1.20.1560.10">
    <property type="entry name" value="ABC transporter type 1, transmembrane domain"/>
    <property type="match status" value="1"/>
</dbReference>
<feature type="domain" description="ABC transporter" evidence="8">
    <location>
        <begin position="339"/>
        <end position="575"/>
    </location>
</feature>
<dbReference type="SMART" id="SM00382">
    <property type="entry name" value="AAA"/>
    <property type="match status" value="1"/>
</dbReference>
<dbReference type="InterPro" id="IPR010128">
    <property type="entry name" value="ATPase_T1SS_PrtD-like"/>
</dbReference>
<dbReference type="AlphaFoldDB" id="A0A411Z3C3"/>
<dbReference type="InterPro" id="IPR003439">
    <property type="entry name" value="ABC_transporter-like_ATP-bd"/>
</dbReference>
<dbReference type="GO" id="GO:0016887">
    <property type="term" value="F:ATP hydrolysis activity"/>
    <property type="evidence" value="ECO:0007669"/>
    <property type="project" value="InterPro"/>
</dbReference>
<dbReference type="OrthoDB" id="9808328at2"/>
<dbReference type="PANTHER" id="PTHR43394">
    <property type="entry name" value="ATP-DEPENDENT PERMEASE MDL1, MITOCHONDRIAL"/>
    <property type="match status" value="1"/>
</dbReference>
<dbReference type="GO" id="GO:0030253">
    <property type="term" value="P:protein secretion by the type I secretion system"/>
    <property type="evidence" value="ECO:0007669"/>
    <property type="project" value="InterPro"/>
</dbReference>
<dbReference type="SUPFAM" id="SSF90123">
    <property type="entry name" value="ABC transporter transmembrane region"/>
    <property type="match status" value="1"/>
</dbReference>
<keyword evidence="11" id="KW-1185">Reference proteome</keyword>
<evidence type="ECO:0000313" key="10">
    <source>
        <dbReference type="EMBL" id="RGP37545.1"/>
    </source>
</evidence>
<dbReference type="GO" id="GO:0030256">
    <property type="term" value="C:type I protein secretion system complex"/>
    <property type="evidence" value="ECO:0007669"/>
    <property type="project" value="InterPro"/>
</dbReference>
<evidence type="ECO:0000256" key="1">
    <source>
        <dbReference type="ARBA" id="ARBA00004651"/>
    </source>
</evidence>
<dbReference type="InterPro" id="IPR011527">
    <property type="entry name" value="ABC1_TM_dom"/>
</dbReference>
<evidence type="ECO:0000256" key="5">
    <source>
        <dbReference type="ARBA" id="ARBA00022989"/>
    </source>
</evidence>
<dbReference type="GO" id="GO:0005524">
    <property type="term" value="F:ATP binding"/>
    <property type="evidence" value="ECO:0007669"/>
    <property type="project" value="UniProtKB-KW"/>
</dbReference>
<dbReference type="SUPFAM" id="SSF52540">
    <property type="entry name" value="P-loop containing nucleoside triphosphate hydrolases"/>
    <property type="match status" value="1"/>
</dbReference>
<dbReference type="InterPro" id="IPR027417">
    <property type="entry name" value="P-loop_NTPase"/>
</dbReference>
<evidence type="ECO:0000256" key="4">
    <source>
        <dbReference type="ARBA" id="ARBA00022840"/>
    </source>
</evidence>
<feature type="domain" description="ABC transmembrane type-1" evidence="9">
    <location>
        <begin position="30"/>
        <end position="308"/>
    </location>
</feature>
<evidence type="ECO:0000313" key="11">
    <source>
        <dbReference type="Proteomes" id="UP000284547"/>
    </source>
</evidence>
<feature type="transmembrane region" description="Helical" evidence="7">
    <location>
        <begin position="164"/>
        <end position="182"/>
    </location>
</feature>
<dbReference type="Proteomes" id="UP000284547">
    <property type="component" value="Unassembled WGS sequence"/>
</dbReference>
<dbReference type="PROSITE" id="PS50929">
    <property type="entry name" value="ABC_TM1F"/>
    <property type="match status" value="1"/>
</dbReference>
<evidence type="ECO:0000256" key="7">
    <source>
        <dbReference type="SAM" id="Phobius"/>
    </source>
</evidence>
<evidence type="ECO:0000256" key="6">
    <source>
        <dbReference type="ARBA" id="ARBA00023136"/>
    </source>
</evidence>
<keyword evidence="5 7" id="KW-1133">Transmembrane helix</keyword>
<keyword evidence="2 7" id="KW-0812">Transmembrane</keyword>
<dbReference type="PROSITE" id="PS50893">
    <property type="entry name" value="ABC_TRANSPORTER_2"/>
    <property type="match status" value="1"/>
</dbReference>
<keyword evidence="6 7" id="KW-0472">Membrane</keyword>
<dbReference type="PANTHER" id="PTHR43394:SF1">
    <property type="entry name" value="ATP-BINDING CASSETTE SUB-FAMILY B MEMBER 10, MITOCHONDRIAL"/>
    <property type="match status" value="1"/>
</dbReference>
<evidence type="ECO:0000259" key="9">
    <source>
        <dbReference type="PROSITE" id="PS50929"/>
    </source>
</evidence>
<reference evidence="10 11" key="1">
    <citation type="submission" date="2018-08" db="EMBL/GenBank/DDBJ databases">
        <title>Flavobacterium tibetense sp. nov., isolated from a wetland YonghuCo on Tibetan Plateau.</title>
        <authorList>
            <person name="Phurbu D."/>
            <person name="Lu H."/>
            <person name="Xing P."/>
        </authorList>
    </citation>
    <scope>NUCLEOTIDE SEQUENCE [LARGE SCALE GENOMIC DNA]</scope>
    <source>
        <strain evidence="10 11">DJC</strain>
    </source>
</reference>
<dbReference type="NCBIfam" id="TIGR01842">
    <property type="entry name" value="type_I_sec_PrtD"/>
    <property type="match status" value="1"/>
</dbReference>
<dbReference type="Pfam" id="PF00664">
    <property type="entry name" value="ABC_membrane"/>
    <property type="match status" value="1"/>
</dbReference>
<sequence>MSSVPASADQTARGRAELAQARRETRGLLLAAVLFSVFVNLLMLTGPLYMLQVYDRVLGSRSEATLVALSILVLFLFLAMGLLDHARARLLARIGVRLQARLDRRVFEAALARASAVPGDPLASSAQRDLEAMQRFWTSPISAAVMDMPWTALFLVAIFVFHPLLGWLALGGGAVLVVLALANQHFAKAPVLHAGAATVAAERMADRLKADAELLRALGMIRSAFHRWSVARQDALASGLASADLGGRFTSATRALRMLLQSAILGLGAWLVLQDQLTAGAMIAASIVMGRALAPIEQAIGQWAVLTRAREGRDNLLRLLSIQQPEPQRTALPRPRAALEAEALSLILPGNPAPVLRGISFRLEPGQALGIIGPSGAGKSTLGRAIVGAVRPTAGKIRLDGAELGQYDPDVLGSYFGYLPQTVSLFDATVAENIARLTPQPDAAMVVAAAKAAAAHEMILKLAKGYDTPLSSIGGQLSGGQVQRVGLARALYGNPVVLVLDEPNSNLDNDGSVALNTAIRQIKAAGGSVIVIAHRPAAIQECDLLLVLEDGQRRAFGPRDEVLRGMVKNHTELVRSKGPGGMS</sequence>
<dbReference type="EMBL" id="QWEY01000004">
    <property type="protein sequence ID" value="RGP37545.1"/>
    <property type="molecule type" value="Genomic_DNA"/>
</dbReference>
<gene>
    <name evidence="10" type="ORF">D1012_10115</name>
</gene>
<dbReference type="InterPro" id="IPR039421">
    <property type="entry name" value="Type_1_exporter"/>
</dbReference>
<evidence type="ECO:0000259" key="8">
    <source>
        <dbReference type="PROSITE" id="PS50893"/>
    </source>
</evidence>
<dbReference type="Gene3D" id="3.40.50.300">
    <property type="entry name" value="P-loop containing nucleotide triphosphate hydrolases"/>
    <property type="match status" value="1"/>
</dbReference>
<dbReference type="InterPro" id="IPR036640">
    <property type="entry name" value="ABC1_TM_sf"/>
</dbReference>
<evidence type="ECO:0000256" key="3">
    <source>
        <dbReference type="ARBA" id="ARBA00022741"/>
    </source>
</evidence>